<dbReference type="GO" id="GO:0000398">
    <property type="term" value="P:mRNA splicing, via spliceosome"/>
    <property type="evidence" value="ECO:0007669"/>
    <property type="project" value="InterPro"/>
</dbReference>
<keyword evidence="4 6" id="KW-0694">RNA-binding</keyword>
<dbReference type="InterPro" id="IPR000504">
    <property type="entry name" value="RRM_dom"/>
</dbReference>
<dbReference type="GO" id="GO:0005686">
    <property type="term" value="C:U2 snRNP"/>
    <property type="evidence" value="ECO:0007669"/>
    <property type="project" value="EnsemblFungi"/>
</dbReference>
<dbReference type="InterPro" id="IPR035979">
    <property type="entry name" value="RBD_domain_sf"/>
</dbReference>
<evidence type="ECO:0000256" key="4">
    <source>
        <dbReference type="ARBA" id="ARBA00022884"/>
    </source>
</evidence>
<sequence>MEGGEYNKRLASKRPLEQEEKKKEERKNTAVFVSGLPEDTSLDELVEYFAKYGVIMEDMFSGGLRVKLYENEEGVFKGEALIVYLKEESAIMAADLLNESYFRPDVLIAVERAKFEPGAQKPEDRKIDKKSWKHHMQQMTKKLEWTANDLMSPEEEAQLKAELRQREKYQRIVVLRGMFTEKDTADVKFALDLKEDLLEECEKLGEVTAVHVLVSLLTCTIKFREKEAAAICLKIMNGRYFDGRKISAVLYDGSFSLKEGKEDKADEERLEQFGEWLESAEQ</sequence>
<dbReference type="EMBL" id="MTSL01000191">
    <property type="protein sequence ID" value="PJF17058.1"/>
    <property type="molecule type" value="Genomic_DNA"/>
</dbReference>
<dbReference type="OrthoDB" id="10258585at2759"/>
<dbReference type="InterPro" id="IPR034392">
    <property type="entry name" value="TatSF1-like_RRM1"/>
</dbReference>
<dbReference type="SMART" id="SM00360">
    <property type="entry name" value="RRM"/>
    <property type="match status" value="2"/>
</dbReference>
<keyword evidence="10" id="KW-1185">Reference proteome</keyword>
<protein>
    <recommendedName>
        <fullName evidence="8">RRM domain-containing protein</fullName>
    </recommendedName>
</protein>
<dbReference type="GO" id="GO:0003723">
    <property type="term" value="F:RNA binding"/>
    <property type="evidence" value="ECO:0007669"/>
    <property type="project" value="UniProtKB-UniRule"/>
</dbReference>
<dbReference type="PANTHER" id="PTHR15608">
    <property type="entry name" value="SPLICING FACTOR U2AF-ASSOCIATED PROTEIN 2"/>
    <property type="match status" value="1"/>
</dbReference>
<dbReference type="CDD" id="cd12281">
    <property type="entry name" value="RRM1_TatSF1_like"/>
    <property type="match status" value="1"/>
</dbReference>
<dbReference type="FunFam" id="3.30.70.330:FF:000105">
    <property type="entry name" value="HIV Tat-specific factor 1 homolog"/>
    <property type="match status" value="1"/>
</dbReference>
<keyword evidence="2" id="KW-0507">mRNA processing</keyword>
<evidence type="ECO:0000313" key="10">
    <source>
        <dbReference type="Proteomes" id="UP000240830"/>
    </source>
</evidence>
<keyword evidence="5" id="KW-0508">mRNA splicing</keyword>
<proteinExistence type="inferred from homology"/>
<evidence type="ECO:0000256" key="3">
    <source>
        <dbReference type="ARBA" id="ARBA00022737"/>
    </source>
</evidence>
<evidence type="ECO:0000256" key="5">
    <source>
        <dbReference type="ARBA" id="ARBA00023187"/>
    </source>
</evidence>
<feature type="region of interest" description="Disordered" evidence="7">
    <location>
        <begin position="1"/>
        <end position="27"/>
    </location>
</feature>
<dbReference type="InterPro" id="IPR012677">
    <property type="entry name" value="Nucleotide-bd_a/b_plait_sf"/>
</dbReference>
<feature type="domain" description="RRM" evidence="8">
    <location>
        <begin position="29"/>
        <end position="115"/>
    </location>
</feature>
<evidence type="ECO:0000256" key="6">
    <source>
        <dbReference type="PROSITE-ProRule" id="PRU00176"/>
    </source>
</evidence>
<dbReference type="Proteomes" id="UP000240830">
    <property type="component" value="Unassembled WGS sequence"/>
</dbReference>
<evidence type="ECO:0000313" key="9">
    <source>
        <dbReference type="EMBL" id="PJF17058.1"/>
    </source>
</evidence>
<dbReference type="GO" id="GO:0005684">
    <property type="term" value="C:U2-type spliceosomal complex"/>
    <property type="evidence" value="ECO:0007669"/>
    <property type="project" value="EnsemblFungi"/>
</dbReference>
<dbReference type="Pfam" id="PF00076">
    <property type="entry name" value="RRM_1"/>
    <property type="match status" value="2"/>
</dbReference>
<dbReference type="AlphaFoldDB" id="A0A2H9TH20"/>
<dbReference type="SUPFAM" id="SSF54928">
    <property type="entry name" value="RNA-binding domain, RBD"/>
    <property type="match status" value="2"/>
</dbReference>
<dbReference type="STRING" id="1246581.A0A2H9TH20"/>
<comment type="similarity">
    <text evidence="1">Belongs to the HTATSF1 family.</text>
</comment>
<keyword evidence="3" id="KW-0677">Repeat</keyword>
<accession>A0A2H9TH20</accession>
<organism evidence="9 10">
    <name type="scientific">Paramicrosporidium saccamoebae</name>
    <dbReference type="NCBI Taxonomy" id="1246581"/>
    <lineage>
        <taxon>Eukaryota</taxon>
        <taxon>Fungi</taxon>
        <taxon>Fungi incertae sedis</taxon>
        <taxon>Cryptomycota</taxon>
        <taxon>Cryptomycota incertae sedis</taxon>
        <taxon>Paramicrosporidium</taxon>
    </lineage>
</organism>
<evidence type="ECO:0000256" key="7">
    <source>
        <dbReference type="SAM" id="MobiDB-lite"/>
    </source>
</evidence>
<dbReference type="InterPro" id="IPR034393">
    <property type="entry name" value="TatSF1-like"/>
</dbReference>
<evidence type="ECO:0000256" key="2">
    <source>
        <dbReference type="ARBA" id="ARBA00022664"/>
    </source>
</evidence>
<dbReference type="PROSITE" id="PS50102">
    <property type="entry name" value="RRM"/>
    <property type="match status" value="1"/>
</dbReference>
<dbReference type="CDD" id="cd12285">
    <property type="entry name" value="RRM3_RBM39_like"/>
    <property type="match status" value="1"/>
</dbReference>
<evidence type="ECO:0000256" key="1">
    <source>
        <dbReference type="ARBA" id="ARBA00007747"/>
    </source>
</evidence>
<reference evidence="9 10" key="1">
    <citation type="submission" date="2016-10" db="EMBL/GenBank/DDBJ databases">
        <title>The genome of Paramicrosporidium saccamoebae is the missing link in understanding Cryptomycota and Microsporidia evolution.</title>
        <authorList>
            <person name="Quandt C.A."/>
            <person name="Beaudet D."/>
            <person name="Corsaro D."/>
            <person name="Michel R."/>
            <person name="Corradi N."/>
            <person name="James T."/>
        </authorList>
    </citation>
    <scope>NUCLEOTIDE SEQUENCE [LARGE SCALE GENOMIC DNA]</scope>
    <source>
        <strain evidence="9 10">KSL3</strain>
    </source>
</reference>
<evidence type="ECO:0000259" key="8">
    <source>
        <dbReference type="PROSITE" id="PS50102"/>
    </source>
</evidence>
<dbReference type="PANTHER" id="PTHR15608:SF0">
    <property type="entry name" value="HIV TAT-SPECIFIC FACTOR 1"/>
    <property type="match status" value="1"/>
</dbReference>
<gene>
    <name evidence="9" type="ORF">PSACC_03112</name>
</gene>
<name>A0A2H9TH20_9FUNG</name>
<comment type="caution">
    <text evidence="9">The sequence shown here is derived from an EMBL/GenBank/DDBJ whole genome shotgun (WGS) entry which is preliminary data.</text>
</comment>
<dbReference type="Gene3D" id="3.30.70.330">
    <property type="match status" value="2"/>
</dbReference>